<dbReference type="RefSeq" id="WP_231511655.1">
    <property type="nucleotide sequence ID" value="NZ_ASRX01000040.1"/>
</dbReference>
<name>A0A017T5P1_9BACT</name>
<proteinExistence type="predicted"/>
<evidence type="ECO:0000313" key="3">
    <source>
        <dbReference type="Proteomes" id="UP000019678"/>
    </source>
</evidence>
<dbReference type="SUPFAM" id="SSF63829">
    <property type="entry name" value="Calcium-dependent phosphotriesterase"/>
    <property type="match status" value="1"/>
</dbReference>
<feature type="chain" id="PRO_5001496637" description="SMP-30/Gluconolactonase/LRE-like region domain-containing protein" evidence="1">
    <location>
        <begin position="20"/>
        <end position="547"/>
    </location>
</feature>
<dbReference type="EMBL" id="ASRX01000040">
    <property type="protein sequence ID" value="EYF03901.1"/>
    <property type="molecule type" value="Genomic_DNA"/>
</dbReference>
<reference evidence="2 3" key="1">
    <citation type="submission" date="2013-05" db="EMBL/GenBank/DDBJ databases">
        <title>Genome assembly of Chondromyces apiculatus DSM 436.</title>
        <authorList>
            <person name="Sharma G."/>
            <person name="Khatri I."/>
            <person name="Kaur C."/>
            <person name="Mayilraj S."/>
            <person name="Subramanian S."/>
        </authorList>
    </citation>
    <scope>NUCLEOTIDE SEQUENCE [LARGE SCALE GENOMIC DNA]</scope>
    <source>
        <strain evidence="2 3">DSM 436</strain>
    </source>
</reference>
<accession>A0A017T5P1</accession>
<dbReference type="InterPro" id="IPR051344">
    <property type="entry name" value="Vgb"/>
</dbReference>
<dbReference type="STRING" id="1192034.CAP_5002"/>
<dbReference type="PANTHER" id="PTHR40274:SF4">
    <property type="entry name" value="BLL1406 PROTEIN"/>
    <property type="match status" value="1"/>
</dbReference>
<protein>
    <recommendedName>
        <fullName evidence="4">SMP-30/Gluconolactonase/LRE-like region domain-containing protein</fullName>
    </recommendedName>
</protein>
<feature type="signal peptide" evidence="1">
    <location>
        <begin position="1"/>
        <end position="19"/>
    </location>
</feature>
<dbReference type="SUPFAM" id="SSF101898">
    <property type="entry name" value="NHL repeat"/>
    <property type="match status" value="2"/>
</dbReference>
<evidence type="ECO:0008006" key="4">
    <source>
        <dbReference type="Google" id="ProtNLM"/>
    </source>
</evidence>
<dbReference type="Proteomes" id="UP000019678">
    <property type="component" value="Unassembled WGS sequence"/>
</dbReference>
<dbReference type="eggNOG" id="COG3386">
    <property type="taxonomic scope" value="Bacteria"/>
</dbReference>
<comment type="caution">
    <text evidence="2">The sequence shown here is derived from an EMBL/GenBank/DDBJ whole genome shotgun (WGS) entry which is preliminary data.</text>
</comment>
<gene>
    <name evidence="2" type="ORF">CAP_5002</name>
</gene>
<keyword evidence="3" id="KW-1185">Reference proteome</keyword>
<evidence type="ECO:0000313" key="2">
    <source>
        <dbReference type="EMBL" id="EYF03901.1"/>
    </source>
</evidence>
<dbReference type="Gene3D" id="2.120.10.30">
    <property type="entry name" value="TolB, C-terminal domain"/>
    <property type="match status" value="3"/>
</dbReference>
<dbReference type="AlphaFoldDB" id="A0A017T5P1"/>
<sequence>MKRAARAPLTMLLSTLCGAHLLGCEVQPIVEGARLHSANGMAVDASGRLHVASILASEVVQLDPTTGKVLGRIGRDQGIDGPDDITLGPDGSLYWTGLVAGEVGRRTPGGVVTTQLVSPGVNPITFSSDGRLFVGLVFLDDALYEVDPALTAPPRLIARNWGLLNGFDFGPDGRLYAPVFSQGRVISIDVDSCEGATDPYTECDARTEGDGFFIPAAVKFDSQNRLHVVDQSGDVFRLDLTTHQKHLITHLAPGLDNLAFDAQDRLYVSSANDGFVVRVRTDGTTRTLSPGGMVAPGGIALVDTGAGASLQVADFFTMRSFDPQTGDPLGQITPFFGVSEQTTPTAVSADGNNLLVSSWFGNALQIWDGATGDVLESHTDFVFPNNAIRFQGDLIVAELGGAPDTGRILRQTSTDRIALAGGLSAPGGLAATNDDLWFADWGTGTVSQLIRDGVTLTPPETIAAGLDQPEGLALSPDGMLLVVESGAGRLTAIHPDTHAIRTLATGLDTGLPGITGFPPSYTFCGVAVSASGDVYVAGDAGNVIYKL</sequence>
<dbReference type="InterPro" id="IPR011042">
    <property type="entry name" value="6-blade_b-propeller_TolB-like"/>
</dbReference>
<organism evidence="2 3">
    <name type="scientific">Chondromyces apiculatus DSM 436</name>
    <dbReference type="NCBI Taxonomy" id="1192034"/>
    <lineage>
        <taxon>Bacteria</taxon>
        <taxon>Pseudomonadati</taxon>
        <taxon>Myxococcota</taxon>
        <taxon>Polyangia</taxon>
        <taxon>Polyangiales</taxon>
        <taxon>Polyangiaceae</taxon>
        <taxon>Chondromyces</taxon>
    </lineage>
</organism>
<keyword evidence="1" id="KW-0732">Signal</keyword>
<evidence type="ECO:0000256" key="1">
    <source>
        <dbReference type="SAM" id="SignalP"/>
    </source>
</evidence>
<dbReference type="PANTHER" id="PTHR40274">
    <property type="entry name" value="VIRGINIAMYCIN B LYASE"/>
    <property type="match status" value="1"/>
</dbReference>